<name>A0A8S4RUB0_9NEOP</name>
<dbReference type="EMBL" id="CAKXAJ010025576">
    <property type="protein sequence ID" value="CAH2241417.1"/>
    <property type="molecule type" value="Genomic_DNA"/>
</dbReference>
<protein>
    <submittedName>
        <fullName evidence="2">Jg15614 protein</fullName>
    </submittedName>
</protein>
<comment type="caution">
    <text evidence="2">The sequence shown here is derived from an EMBL/GenBank/DDBJ whole genome shotgun (WGS) entry which is preliminary data.</text>
</comment>
<reference evidence="2" key="1">
    <citation type="submission" date="2022-03" db="EMBL/GenBank/DDBJ databases">
        <authorList>
            <person name="Lindestad O."/>
        </authorList>
    </citation>
    <scope>NUCLEOTIDE SEQUENCE</scope>
</reference>
<proteinExistence type="predicted"/>
<sequence length="214" mass="24496">MQGVSPSVGARTAGSTRWQDQLRRPARMWELFIEPGLFLAYLFRATYGVNTTTAVAYMICYAIRTYDMRDALRRERRTHVCRVRREAATTLSAADHARDSDYRTSSWSKKLTGITTLPFSDKYRDQCVRFNVLFEIRKQGMGQTRSPIQLQTWVSVGRDHQHGRAEAAPSGDLFYFLLDTKNTTEEYNERLHACLLPHRVSCAAPPAAAADKRR</sequence>
<dbReference type="Proteomes" id="UP000838756">
    <property type="component" value="Unassembled WGS sequence"/>
</dbReference>
<organism evidence="2 3">
    <name type="scientific">Pararge aegeria aegeria</name>
    <dbReference type="NCBI Taxonomy" id="348720"/>
    <lineage>
        <taxon>Eukaryota</taxon>
        <taxon>Metazoa</taxon>
        <taxon>Ecdysozoa</taxon>
        <taxon>Arthropoda</taxon>
        <taxon>Hexapoda</taxon>
        <taxon>Insecta</taxon>
        <taxon>Pterygota</taxon>
        <taxon>Neoptera</taxon>
        <taxon>Endopterygota</taxon>
        <taxon>Lepidoptera</taxon>
        <taxon>Glossata</taxon>
        <taxon>Ditrysia</taxon>
        <taxon>Papilionoidea</taxon>
        <taxon>Nymphalidae</taxon>
        <taxon>Satyrinae</taxon>
        <taxon>Satyrini</taxon>
        <taxon>Parargina</taxon>
        <taxon>Pararge</taxon>
    </lineage>
</organism>
<gene>
    <name evidence="2" type="primary">jg15614</name>
    <name evidence="2" type="ORF">PAEG_LOCUS17854</name>
</gene>
<keyword evidence="1" id="KW-0812">Transmembrane</keyword>
<accession>A0A8S4RUB0</accession>
<evidence type="ECO:0000313" key="3">
    <source>
        <dbReference type="Proteomes" id="UP000838756"/>
    </source>
</evidence>
<evidence type="ECO:0000313" key="2">
    <source>
        <dbReference type="EMBL" id="CAH2241417.1"/>
    </source>
</evidence>
<dbReference type="AlphaFoldDB" id="A0A8S4RUB0"/>
<feature type="transmembrane region" description="Helical" evidence="1">
    <location>
        <begin position="38"/>
        <end position="63"/>
    </location>
</feature>
<keyword evidence="1" id="KW-0472">Membrane</keyword>
<keyword evidence="3" id="KW-1185">Reference proteome</keyword>
<keyword evidence="1" id="KW-1133">Transmembrane helix</keyword>
<evidence type="ECO:0000256" key="1">
    <source>
        <dbReference type="SAM" id="Phobius"/>
    </source>
</evidence>